<dbReference type="PANTHER" id="PTHR32134:SF169">
    <property type="entry name" value="FNIP REPEAT-CONTAINING PROTEIN-RELATED"/>
    <property type="match status" value="1"/>
</dbReference>
<reference evidence="1" key="1">
    <citation type="journal article" date="2020" name="Nature">
        <title>Giant virus diversity and host interactions through global metagenomics.</title>
        <authorList>
            <person name="Schulz F."/>
            <person name="Roux S."/>
            <person name="Paez-Espino D."/>
            <person name="Jungbluth S."/>
            <person name="Walsh D.A."/>
            <person name="Denef V.J."/>
            <person name="McMahon K.D."/>
            <person name="Konstantinidis K.T."/>
            <person name="Eloe-Fadrosh E.A."/>
            <person name="Kyrpides N.C."/>
            <person name="Woyke T."/>
        </authorList>
    </citation>
    <scope>NUCLEOTIDE SEQUENCE</scope>
    <source>
        <strain evidence="1">GVMAG-M-3300020192-26</strain>
    </source>
</reference>
<proteinExistence type="predicted"/>
<dbReference type="Pfam" id="PF05725">
    <property type="entry name" value="FNIP"/>
    <property type="match status" value="2"/>
</dbReference>
<dbReference type="PANTHER" id="PTHR32134">
    <property type="entry name" value="FNIP REPEAT-CONTAINING PROTEIN"/>
    <property type="match status" value="1"/>
</dbReference>
<protein>
    <recommendedName>
        <fullName evidence="2">FNIP repeat-containing protein</fullName>
    </recommendedName>
</protein>
<dbReference type="InterPro" id="IPR008615">
    <property type="entry name" value="FNIP"/>
</dbReference>
<dbReference type="InterPro" id="IPR051251">
    <property type="entry name" value="STK_FNIP-Repeat"/>
</dbReference>
<name>A0A6C0CDC6_9ZZZZ</name>
<evidence type="ECO:0008006" key="2">
    <source>
        <dbReference type="Google" id="ProtNLM"/>
    </source>
</evidence>
<accession>A0A6C0CDC6</accession>
<evidence type="ECO:0000313" key="1">
    <source>
        <dbReference type="EMBL" id="QHT01554.1"/>
    </source>
</evidence>
<sequence length="363" mass="42414">MACTFMDQLKFVFTYIEKRRVNKIVNLPYYDNFENILTTYHDTSLYNFSIDDDFYLSRAIRCNDLLCLLNKGRLPNKIKHHYFDTNKININVSDLKSHHEKNIPFNESINVSYPNNIISLKCIPFNITHLTISELRDEVVDDLPNTITHLFFGEYFDSKILSLPKSVIHIDFGERFNQSIDGLLPGSLTYLEFGFDFNKPIEYLPQTITHLILGESFNQPINCIPNSVVHLKFGCEFNQFLDDLPLSIKYLELGMEYNQSIMNCLSVTHIALNGYAIGIPYSVTHLRFRSEFKFNRIVKTYIPPTVTHLYLKKIKEKMFQFIPQSVRCLFIGASSKNIERYKSIKNKTLPNISYFFINNVLIE</sequence>
<organism evidence="1">
    <name type="scientific">viral metagenome</name>
    <dbReference type="NCBI Taxonomy" id="1070528"/>
    <lineage>
        <taxon>unclassified sequences</taxon>
        <taxon>metagenomes</taxon>
        <taxon>organismal metagenomes</taxon>
    </lineage>
</organism>
<dbReference type="AlphaFoldDB" id="A0A6C0CDC6"/>
<dbReference type="EMBL" id="MN739377">
    <property type="protein sequence ID" value="QHT01554.1"/>
    <property type="molecule type" value="Genomic_DNA"/>
</dbReference>